<dbReference type="EMBL" id="KL363240">
    <property type="protein sequence ID" value="KFD51406.1"/>
    <property type="molecule type" value="Genomic_DNA"/>
</dbReference>
<evidence type="ECO:0000259" key="1">
    <source>
        <dbReference type="SMART" id="SM00329"/>
    </source>
</evidence>
<dbReference type="PANTHER" id="PTHR10504">
    <property type="entry name" value="BACTERICIDAL PERMEABILITY-INCREASING BPI PROTEIN-RELATED"/>
    <property type="match status" value="1"/>
</dbReference>
<gene>
    <name evidence="2" type="ORF">M513_07811</name>
    <name evidence="3" type="ORF">M514_07811</name>
</gene>
<dbReference type="InterPro" id="IPR001124">
    <property type="entry name" value="Lipid-bd_serum_glycop_C"/>
</dbReference>
<accession>A0A085M2G0</accession>
<feature type="domain" description="Lipid-binding serum glycoprotein C-terminal" evidence="1">
    <location>
        <begin position="190"/>
        <end position="398"/>
    </location>
</feature>
<dbReference type="Gene3D" id="3.15.20.10">
    <property type="entry name" value="Bactericidal permeability-increasing protein, domain 2"/>
    <property type="match status" value="1"/>
</dbReference>
<dbReference type="EMBL" id="KL367644">
    <property type="protein sequence ID" value="KFD60865.1"/>
    <property type="molecule type" value="Genomic_DNA"/>
</dbReference>
<evidence type="ECO:0000313" key="2">
    <source>
        <dbReference type="EMBL" id="KFD51406.1"/>
    </source>
</evidence>
<dbReference type="InterPro" id="IPR017943">
    <property type="entry name" value="Bactericidal_perm-incr_a/b_dom"/>
</dbReference>
<sequence>MRLLDDRVFYVTLGNVAINVYVKLRKMPSGQMHAEISGCNFYLGDVSVQTRHANKHRFSYSRIAERKLRTELENGMCDQIIQKGSKAMNAFLEKYPTKVHLSEFLPTRYGSKFGVRNRANDNVSKSTNSLAIFGKNTNALRNVVIDTSLLSDPKAVNADLLQFDIRGNAIWMGRSPAPFYPPPIRPVSHSSNDSMLVIYISESVPNALLHHLHKHGILKLRIDKDSKMELSSLLRNNCQGWFCLNSFLPQFHTMYPSKLPVIYLTTRSPPVVHIDPRMVTVEIEARISLNAEGEDRSNNVTAAVLTLDIKAIASVVPYIQGNRLKAKVLSATMKTTTQRDILKVDPNKVDVLVDILRKSFEDSVQNIGKSGVQLPRSSIFAVRSGRAYLLDKAIVFDLILTFNEKFLMEKLNGLFGGLMS</sequence>
<keyword evidence="4" id="KW-1185">Reference proteome</keyword>
<dbReference type="PANTHER" id="PTHR10504:SF131">
    <property type="entry name" value="BPI2 DOMAIN-CONTAINING PROTEIN"/>
    <property type="match status" value="1"/>
</dbReference>
<feature type="non-terminal residue" evidence="2">
    <location>
        <position position="420"/>
    </location>
</feature>
<reference evidence="2 4" key="1">
    <citation type="journal article" date="2014" name="Nat. Genet.">
        <title>Genome and transcriptome of the porcine whipworm Trichuris suis.</title>
        <authorList>
            <person name="Jex A.R."/>
            <person name="Nejsum P."/>
            <person name="Schwarz E.M."/>
            <person name="Hu L."/>
            <person name="Young N.D."/>
            <person name="Hall R.S."/>
            <person name="Korhonen P.K."/>
            <person name="Liao S."/>
            <person name="Thamsborg S."/>
            <person name="Xia J."/>
            <person name="Xu P."/>
            <person name="Wang S."/>
            <person name="Scheerlinck J.P."/>
            <person name="Hofmann A."/>
            <person name="Sternberg P.W."/>
            <person name="Wang J."/>
            <person name="Gasser R.B."/>
        </authorList>
    </citation>
    <scope>NUCLEOTIDE SEQUENCE [LARGE SCALE GENOMIC DNA]</scope>
    <source>
        <strain evidence="3">DCEP-RM93F</strain>
        <strain evidence="2">DCEP-RM93M</strain>
    </source>
</reference>
<evidence type="ECO:0000313" key="4">
    <source>
        <dbReference type="Proteomes" id="UP000030764"/>
    </source>
</evidence>
<dbReference type="SUPFAM" id="SSF55394">
    <property type="entry name" value="Bactericidal permeability-increasing protein, BPI"/>
    <property type="match status" value="2"/>
</dbReference>
<name>A0A085M2G0_9BILA</name>
<dbReference type="Gene3D" id="3.15.10.10">
    <property type="entry name" value="Bactericidal permeability-increasing protein, domain 1"/>
    <property type="match status" value="1"/>
</dbReference>
<dbReference type="InterPro" id="IPR032942">
    <property type="entry name" value="BPI/LBP/Plunc"/>
</dbReference>
<dbReference type="Pfam" id="PF02886">
    <property type="entry name" value="LBP_BPI_CETP_C"/>
    <property type="match status" value="1"/>
</dbReference>
<dbReference type="GO" id="GO:0005615">
    <property type="term" value="C:extracellular space"/>
    <property type="evidence" value="ECO:0007669"/>
    <property type="project" value="TreeGrafter"/>
</dbReference>
<dbReference type="SMART" id="SM00329">
    <property type="entry name" value="BPI2"/>
    <property type="match status" value="1"/>
</dbReference>
<organism evidence="2 4">
    <name type="scientific">Trichuris suis</name>
    <name type="common">pig whipworm</name>
    <dbReference type="NCBI Taxonomy" id="68888"/>
    <lineage>
        <taxon>Eukaryota</taxon>
        <taxon>Metazoa</taxon>
        <taxon>Ecdysozoa</taxon>
        <taxon>Nematoda</taxon>
        <taxon>Enoplea</taxon>
        <taxon>Dorylaimia</taxon>
        <taxon>Trichinellida</taxon>
        <taxon>Trichuridae</taxon>
        <taxon>Trichuris</taxon>
    </lineage>
</organism>
<dbReference type="Proteomes" id="UP000030758">
    <property type="component" value="Unassembled WGS sequence"/>
</dbReference>
<dbReference type="AlphaFoldDB" id="A0A085M2G0"/>
<protein>
    <recommendedName>
        <fullName evidence="1">Lipid-binding serum glycoprotein C-terminal domain-containing protein</fullName>
    </recommendedName>
</protein>
<dbReference type="Proteomes" id="UP000030764">
    <property type="component" value="Unassembled WGS sequence"/>
</dbReference>
<proteinExistence type="predicted"/>
<dbReference type="GO" id="GO:0008289">
    <property type="term" value="F:lipid binding"/>
    <property type="evidence" value="ECO:0007669"/>
    <property type="project" value="InterPro"/>
</dbReference>
<evidence type="ECO:0000313" key="3">
    <source>
        <dbReference type="EMBL" id="KFD60865.1"/>
    </source>
</evidence>